<feature type="region of interest" description="Disordered" evidence="4">
    <location>
        <begin position="38"/>
        <end position="58"/>
    </location>
</feature>
<evidence type="ECO:0000256" key="4">
    <source>
        <dbReference type="SAM" id="MobiDB-lite"/>
    </source>
</evidence>
<dbReference type="AlphaFoldDB" id="A0A226EII8"/>
<dbReference type="OrthoDB" id="21085at2759"/>
<feature type="region of interest" description="Disordered" evidence="4">
    <location>
        <begin position="398"/>
        <end position="459"/>
    </location>
</feature>
<dbReference type="GO" id="GO:0007165">
    <property type="term" value="P:signal transduction"/>
    <property type="evidence" value="ECO:0007669"/>
    <property type="project" value="InterPro"/>
</dbReference>
<feature type="region of interest" description="Disordered" evidence="4">
    <location>
        <begin position="297"/>
        <end position="369"/>
    </location>
</feature>
<feature type="compositionally biased region" description="Basic residues" evidence="4">
    <location>
        <begin position="352"/>
        <end position="361"/>
    </location>
</feature>
<dbReference type="Pfam" id="PF23268">
    <property type="entry name" value="RIN1"/>
    <property type="match status" value="1"/>
</dbReference>
<evidence type="ECO:0000256" key="3">
    <source>
        <dbReference type="PROSITE-ProRule" id="PRU00191"/>
    </source>
</evidence>
<dbReference type="Gene3D" id="3.30.505.10">
    <property type="entry name" value="SH2 domain"/>
    <property type="match status" value="1"/>
</dbReference>
<evidence type="ECO:0000256" key="1">
    <source>
        <dbReference type="ARBA" id="ARBA00006919"/>
    </source>
</evidence>
<proteinExistence type="inferred from homology"/>
<feature type="region of interest" description="Disordered" evidence="4">
    <location>
        <begin position="248"/>
        <end position="285"/>
    </location>
</feature>
<evidence type="ECO:0000313" key="8">
    <source>
        <dbReference type="Proteomes" id="UP000198287"/>
    </source>
</evidence>
<sequence>MMSEFEKRFSSDDLSSLLVSNSQLVTIPISTRTRANSNANLLDMNGPTGRRNSETRTRKRFHSMDDIFDICNAPVRLHPPGFSIMSDCVPSPESDSSYASSSESGPSSNSSSPTCEISLLERLIRTHPVWFLPSLQRSGALHLLQGRNVGNFLVRSCTLPRTMAISVKLPSHVEHYLLKANGNKISLENSTHDFETVHQLIAHYCGDTSDEIPVCLRLPEIISDATSRQKLASLALLGQEFWSLPAGSSSAGLKDSPTDPTSHPSLVQSSLGSQSSSSHSLCDLSKKPCRPTTLTLELGKCSGGGGSATPNPPPVPLRWSRSALLSPLSPPSSLQSTPSADIQSTTSDRSGRTGRKKKKRNSGGGNKAESIHYKDTEILALDIFKGTKTVVRDKESDYEDLWSPQQQQQPHERSHTPKLSTFKPDLIPSVLTPMDDDDNNVNHSSSRSSSKINSNQSKFKDNAGDEFVIQNMNIHNHRLSFNVQNLNLTSCSRSSESNISRSQYLTLGDDTANDGNRKSPGLYSEPVDSITLRKLNGNRNTEPNIRWSQPTLSLLKLDFSSNGGDTTSRDDYCPSNNMTGSGGQGKPNIMDPGLTKTTQHSESKNLINIGQTAINTTQLSGCADVSLANKSMNQMRARKSSSTKSSRKTQVTCASVDNLCHTNFKKTQLKPQMINRVEGDNVENATSSQPVTADERKDGSKNFSIINTCYEPIPGMRAAGTPEMTPSMEIPNTKAWCLDNSWELVMWQKEEERRLKENVSKFPVIPSPTNVRRNKTTPSESSHENSTSSTNNNSTNETYNSLQRRFSCYDNLERSKAEINADEVTDSDEEDKISPPWNSKKWDHLMRIISESTQQLDLLSSVGNTVHSSSNNASLHENETFRPSRSPNISDPVLQVTRMLEVGRNVDKAGKSVKKVVKQLATTDDGVFGPTIKSFISCTIAAKVQDPFKVMRNVRQFFSGMKNYLVGISNSESEELRKEIKKQTETLSHSEFLNIDSILEDCLVDLVISPLNLHIRGLIEAYNAKNGEPLHLPSTPDIAQFDKEHQIIYAKLRIIYSGFEDSISPLEKLDKWNEFVCQVQELDNYSSDSFLPLLSQTMGNVCSANLPSHVDYMIGLLPTALAEQNNYSLSMLQSAVSSLKVNKSDARKGSLSLTSVRVLIPDERNGTLIRKMVPVRNSTTNKEVAKILASKLSITNPTDYVLVTIKNGEETICPESELVYNCVDGGSTALAYKRYGCQIGWPKIN</sequence>
<dbReference type="GO" id="GO:0005096">
    <property type="term" value="F:GTPase activator activity"/>
    <property type="evidence" value="ECO:0007669"/>
    <property type="project" value="UniProtKB-KW"/>
</dbReference>
<evidence type="ECO:0000256" key="2">
    <source>
        <dbReference type="ARBA" id="ARBA00022468"/>
    </source>
</evidence>
<dbReference type="Pfam" id="PF00788">
    <property type="entry name" value="RA"/>
    <property type="match status" value="1"/>
</dbReference>
<comment type="similarity">
    <text evidence="1">Belongs to the RIN (Ras interaction/interference) family.</text>
</comment>
<dbReference type="InterPro" id="IPR003123">
    <property type="entry name" value="VPS9"/>
</dbReference>
<comment type="caution">
    <text evidence="7">The sequence shown here is derived from an EMBL/GenBank/DDBJ whole genome shotgun (WGS) entry which is preliminary data.</text>
</comment>
<dbReference type="SUPFAM" id="SSF109993">
    <property type="entry name" value="VPS9 domain"/>
    <property type="match status" value="1"/>
</dbReference>
<feature type="domain" description="VPS9" evidence="6">
    <location>
        <begin position="1009"/>
        <end position="1148"/>
    </location>
</feature>
<reference evidence="7 8" key="1">
    <citation type="submission" date="2015-12" db="EMBL/GenBank/DDBJ databases">
        <title>The genome of Folsomia candida.</title>
        <authorList>
            <person name="Faddeeva A."/>
            <person name="Derks M.F."/>
            <person name="Anvar Y."/>
            <person name="Smit S."/>
            <person name="Van Straalen N."/>
            <person name="Roelofs D."/>
        </authorList>
    </citation>
    <scope>NUCLEOTIDE SEQUENCE [LARGE SCALE GENOMIC DNA]</scope>
    <source>
        <strain evidence="7 8">VU population</strain>
        <tissue evidence="7">Whole body</tissue>
    </source>
</reference>
<protein>
    <submittedName>
        <fullName evidence="7">Protein sprint</fullName>
    </submittedName>
</protein>
<feature type="region of interest" description="Disordered" evidence="4">
    <location>
        <begin position="869"/>
        <end position="890"/>
    </location>
</feature>
<feature type="compositionally biased region" description="Low complexity" evidence="4">
    <location>
        <begin position="265"/>
        <end position="283"/>
    </location>
</feature>
<keyword evidence="3" id="KW-0727">SH2 domain</keyword>
<dbReference type="STRING" id="158441.A0A226EII8"/>
<keyword evidence="8" id="KW-1185">Reference proteome</keyword>
<dbReference type="OMA" id="CKMIAHK"/>
<dbReference type="PROSITE" id="PS51205">
    <property type="entry name" value="VPS9"/>
    <property type="match status" value="1"/>
</dbReference>
<feature type="compositionally biased region" description="Low complexity" evidence="4">
    <location>
        <begin position="317"/>
        <end position="339"/>
    </location>
</feature>
<evidence type="ECO:0000313" key="7">
    <source>
        <dbReference type="EMBL" id="OXA56927.1"/>
    </source>
</evidence>
<dbReference type="PROSITE" id="PS50001">
    <property type="entry name" value="SH2"/>
    <property type="match status" value="1"/>
</dbReference>
<evidence type="ECO:0000259" key="6">
    <source>
        <dbReference type="PROSITE" id="PS51205"/>
    </source>
</evidence>
<dbReference type="InterPro" id="IPR036860">
    <property type="entry name" value="SH2_dom_sf"/>
</dbReference>
<dbReference type="SMART" id="SM00252">
    <property type="entry name" value="SH2"/>
    <property type="match status" value="1"/>
</dbReference>
<feature type="compositionally biased region" description="Low complexity" evidence="4">
    <location>
        <begin position="441"/>
        <end position="457"/>
    </location>
</feature>
<organism evidence="7 8">
    <name type="scientific">Folsomia candida</name>
    <name type="common">Springtail</name>
    <dbReference type="NCBI Taxonomy" id="158441"/>
    <lineage>
        <taxon>Eukaryota</taxon>
        <taxon>Metazoa</taxon>
        <taxon>Ecdysozoa</taxon>
        <taxon>Arthropoda</taxon>
        <taxon>Hexapoda</taxon>
        <taxon>Collembola</taxon>
        <taxon>Entomobryomorpha</taxon>
        <taxon>Isotomoidea</taxon>
        <taxon>Isotomidae</taxon>
        <taxon>Proisotominae</taxon>
        <taxon>Folsomia</taxon>
    </lineage>
</organism>
<dbReference type="Proteomes" id="UP000198287">
    <property type="component" value="Unassembled WGS sequence"/>
</dbReference>
<feature type="region of interest" description="Disordered" evidence="4">
    <location>
        <begin position="565"/>
        <end position="588"/>
    </location>
</feature>
<feature type="region of interest" description="Disordered" evidence="4">
    <location>
        <begin position="506"/>
        <end position="525"/>
    </location>
</feature>
<dbReference type="InterPro" id="IPR000159">
    <property type="entry name" value="RA_dom"/>
</dbReference>
<dbReference type="Pfam" id="PF00017">
    <property type="entry name" value="SH2"/>
    <property type="match status" value="1"/>
</dbReference>
<name>A0A226EII8_FOLCA</name>
<dbReference type="InterPro" id="IPR000980">
    <property type="entry name" value="SH2"/>
</dbReference>
<keyword evidence="2" id="KW-0343">GTPase activation</keyword>
<feature type="compositionally biased region" description="Low complexity" evidence="4">
    <location>
        <begin position="776"/>
        <end position="800"/>
    </location>
</feature>
<accession>A0A226EII8</accession>
<evidence type="ECO:0000259" key="5">
    <source>
        <dbReference type="PROSITE" id="PS50001"/>
    </source>
</evidence>
<feature type="region of interest" description="Disordered" evidence="4">
    <location>
        <begin position="93"/>
        <end position="113"/>
    </location>
</feature>
<dbReference type="SUPFAM" id="SSF55550">
    <property type="entry name" value="SH2 domain"/>
    <property type="match status" value="1"/>
</dbReference>
<gene>
    <name evidence="7" type="ORF">Fcan01_07848</name>
</gene>
<dbReference type="InterPro" id="IPR037191">
    <property type="entry name" value="VPS9_dom_sf"/>
</dbReference>
<dbReference type="EMBL" id="LNIX01000003">
    <property type="protein sequence ID" value="OXA56927.1"/>
    <property type="molecule type" value="Genomic_DNA"/>
</dbReference>
<feature type="domain" description="SH2" evidence="5">
    <location>
        <begin position="130"/>
        <end position="220"/>
    </location>
</feature>
<feature type="region of interest" description="Disordered" evidence="4">
    <location>
        <begin position="763"/>
        <end position="800"/>
    </location>
</feature>